<sequence>MSQPGLQDPIRSIFSIIELDFGTPFTERGLPPEHLEEIFRRCLSNLQQEEKPEWVQWGADIESRNKVCFQLGRKLSQNWRSVDSQMAISTAKGMPRSIESLSPFLTCLPRIRHIQSQDSNDTWIRCGLFPWYERHCDIFTIEAPPSTLLYETIKNEMTMLRRDCIWLLYNQVSGTTGRDRPWEDIKEVILGTEKLYGLIDSDHESGIHAFVFLVYWSDSDSMARVKDPEQEIISKNYPNIRSDWWDVEVVGRLEKLKIMGASVKQSTFDFREFSQQANYPLLWPDAEIMAARQAASDAERQKSSKTKREGCKSCRLM</sequence>
<dbReference type="GeneID" id="28767409"/>
<dbReference type="RefSeq" id="XP_018041260.1">
    <property type="nucleotide sequence ID" value="XM_018183923.1"/>
</dbReference>
<feature type="region of interest" description="Disordered" evidence="1">
    <location>
        <begin position="294"/>
        <end position="317"/>
    </location>
</feature>
<organism evidence="2 3">
    <name type="scientific">Paraphaeosphaeria sporulosa</name>
    <dbReference type="NCBI Taxonomy" id="1460663"/>
    <lineage>
        <taxon>Eukaryota</taxon>
        <taxon>Fungi</taxon>
        <taxon>Dikarya</taxon>
        <taxon>Ascomycota</taxon>
        <taxon>Pezizomycotina</taxon>
        <taxon>Dothideomycetes</taxon>
        <taxon>Pleosporomycetidae</taxon>
        <taxon>Pleosporales</taxon>
        <taxon>Massarineae</taxon>
        <taxon>Didymosphaeriaceae</taxon>
        <taxon>Paraphaeosphaeria</taxon>
    </lineage>
</organism>
<dbReference type="OrthoDB" id="3792212at2759"/>
<dbReference type="AlphaFoldDB" id="A0A177CTN0"/>
<dbReference type="Proteomes" id="UP000077069">
    <property type="component" value="Unassembled WGS sequence"/>
</dbReference>
<protein>
    <submittedName>
        <fullName evidence="2">Uncharacterized protein</fullName>
    </submittedName>
</protein>
<gene>
    <name evidence="2" type="ORF">CC84DRAFT_1238099</name>
</gene>
<dbReference type="EMBL" id="KV441549">
    <property type="protein sequence ID" value="OAG10895.1"/>
    <property type="molecule type" value="Genomic_DNA"/>
</dbReference>
<reference evidence="2 3" key="1">
    <citation type="submission" date="2016-05" db="EMBL/GenBank/DDBJ databases">
        <title>Comparative analysis of secretome profiles of manganese(II)-oxidizing ascomycete fungi.</title>
        <authorList>
            <consortium name="DOE Joint Genome Institute"/>
            <person name="Zeiner C.A."/>
            <person name="Purvine S.O."/>
            <person name="Zink E.M."/>
            <person name="Wu S."/>
            <person name="Pasa-Tolic L."/>
            <person name="Chaput D.L."/>
            <person name="Haridas S."/>
            <person name="Grigoriev I.V."/>
            <person name="Santelli C.M."/>
            <person name="Hansel C.M."/>
        </authorList>
    </citation>
    <scope>NUCLEOTIDE SEQUENCE [LARGE SCALE GENOMIC DNA]</scope>
    <source>
        <strain evidence="2 3">AP3s5-JAC2a</strain>
    </source>
</reference>
<evidence type="ECO:0000313" key="2">
    <source>
        <dbReference type="EMBL" id="OAG10895.1"/>
    </source>
</evidence>
<name>A0A177CTN0_9PLEO</name>
<accession>A0A177CTN0</accession>
<proteinExistence type="predicted"/>
<evidence type="ECO:0000313" key="3">
    <source>
        <dbReference type="Proteomes" id="UP000077069"/>
    </source>
</evidence>
<feature type="compositionally biased region" description="Basic and acidic residues" evidence="1">
    <location>
        <begin position="297"/>
        <end position="317"/>
    </location>
</feature>
<evidence type="ECO:0000256" key="1">
    <source>
        <dbReference type="SAM" id="MobiDB-lite"/>
    </source>
</evidence>
<dbReference type="InParanoid" id="A0A177CTN0"/>
<keyword evidence="3" id="KW-1185">Reference proteome</keyword>